<keyword evidence="6" id="KW-1185">Reference proteome</keyword>
<dbReference type="PANTHER" id="PTHR21495">
    <property type="entry name" value="NUCLEOPORIN-RELATED"/>
    <property type="match status" value="1"/>
</dbReference>
<comment type="similarity">
    <text evidence="1 4">Belongs to the plant dirigent protein family.</text>
</comment>
<feature type="chain" id="PRO_5013984090" description="Dirigent protein" evidence="4">
    <location>
        <begin position="21"/>
        <end position="197"/>
    </location>
</feature>
<dbReference type="InterPro" id="IPR004265">
    <property type="entry name" value="Dirigent"/>
</dbReference>
<dbReference type="EMBL" id="KZ504294">
    <property type="protein sequence ID" value="PKU62684.1"/>
    <property type="molecule type" value="Genomic_DNA"/>
</dbReference>
<evidence type="ECO:0000256" key="4">
    <source>
        <dbReference type="RuleBase" id="RU363099"/>
    </source>
</evidence>
<evidence type="ECO:0000313" key="6">
    <source>
        <dbReference type="Proteomes" id="UP000233837"/>
    </source>
</evidence>
<keyword evidence="3 4" id="KW-0964">Secreted</keyword>
<keyword evidence="4" id="KW-0052">Apoplast</keyword>
<evidence type="ECO:0000256" key="2">
    <source>
        <dbReference type="ARBA" id="ARBA00011738"/>
    </source>
</evidence>
<name>A0A2I0VH40_9ASPA</name>
<gene>
    <name evidence="5" type="primary">PI206</name>
    <name evidence="5" type="ORF">MA16_Dca028868</name>
</gene>
<evidence type="ECO:0000256" key="1">
    <source>
        <dbReference type="ARBA" id="ARBA00010746"/>
    </source>
</evidence>
<organism evidence="5 6">
    <name type="scientific">Dendrobium catenatum</name>
    <dbReference type="NCBI Taxonomy" id="906689"/>
    <lineage>
        <taxon>Eukaryota</taxon>
        <taxon>Viridiplantae</taxon>
        <taxon>Streptophyta</taxon>
        <taxon>Embryophyta</taxon>
        <taxon>Tracheophyta</taxon>
        <taxon>Spermatophyta</taxon>
        <taxon>Magnoliopsida</taxon>
        <taxon>Liliopsida</taxon>
        <taxon>Asparagales</taxon>
        <taxon>Orchidaceae</taxon>
        <taxon>Epidendroideae</taxon>
        <taxon>Malaxideae</taxon>
        <taxon>Dendrobiinae</taxon>
        <taxon>Dendrobium</taxon>
    </lineage>
</organism>
<comment type="subcellular location">
    <subcellularLocation>
        <location evidence="4">Secreted</location>
        <location evidence="4">Extracellular space</location>
        <location evidence="4">Apoplast</location>
    </subcellularLocation>
</comment>
<dbReference type="Gene3D" id="2.40.480.10">
    <property type="entry name" value="Allene oxide cyclase-like"/>
    <property type="match status" value="1"/>
</dbReference>
<sequence length="197" mass="22051">MKILLLIILLLPLLSHTSTTADTQTSNNYATFPIKERHIKIHFFWHNKFGEPNPTAVSVARNPIANASSTGFGLVIVFDDPITIGPKESSHLLGRSQGTYILSDQNKIASLMAMTFVFAQGEFRGCTLSVLGRNELSLKVRELPIVGGTGLLRSARGYCLLRNFNEDKASHYVVVEYNCDVFYKPHFQSTTDYLFTY</sequence>
<comment type="subunit">
    <text evidence="2 4">Homodimer.</text>
</comment>
<evidence type="ECO:0000313" key="5">
    <source>
        <dbReference type="EMBL" id="PKU62684.1"/>
    </source>
</evidence>
<evidence type="ECO:0000256" key="3">
    <source>
        <dbReference type="ARBA" id="ARBA00022525"/>
    </source>
</evidence>
<accession>A0A2I0VH40</accession>
<proteinExistence type="inferred from homology"/>
<dbReference type="Proteomes" id="UP000233837">
    <property type="component" value="Unassembled WGS sequence"/>
</dbReference>
<dbReference type="OrthoDB" id="1864232at2759"/>
<dbReference type="Pfam" id="PF03018">
    <property type="entry name" value="Dirigent"/>
    <property type="match status" value="1"/>
</dbReference>
<dbReference type="InterPro" id="IPR044859">
    <property type="entry name" value="Allene_oxi_cyc_Dirigent"/>
</dbReference>
<comment type="function">
    <text evidence="4">Dirigent proteins impart stereoselectivity on the phenoxy radical-coupling reaction, yielding optically active lignans from two molecules of coniferyl alcohol in the biosynthesis of lignans, flavonolignans, and alkaloids and thus plays a central role in plant secondary metabolism.</text>
</comment>
<feature type="signal peptide" evidence="4">
    <location>
        <begin position="1"/>
        <end position="20"/>
    </location>
</feature>
<reference evidence="5 6" key="2">
    <citation type="journal article" date="2017" name="Nature">
        <title>The Apostasia genome and the evolution of orchids.</title>
        <authorList>
            <person name="Zhang G.Q."/>
            <person name="Liu K.W."/>
            <person name="Li Z."/>
            <person name="Lohaus R."/>
            <person name="Hsiao Y.Y."/>
            <person name="Niu S.C."/>
            <person name="Wang J.Y."/>
            <person name="Lin Y.C."/>
            <person name="Xu Q."/>
            <person name="Chen L.J."/>
            <person name="Yoshida K."/>
            <person name="Fujiwara S."/>
            <person name="Wang Z.W."/>
            <person name="Zhang Y.Q."/>
            <person name="Mitsuda N."/>
            <person name="Wang M."/>
            <person name="Liu G.H."/>
            <person name="Pecoraro L."/>
            <person name="Huang H.X."/>
            <person name="Xiao X.J."/>
            <person name="Lin M."/>
            <person name="Wu X.Y."/>
            <person name="Wu W.L."/>
            <person name="Chen Y.Y."/>
            <person name="Chang S.B."/>
            <person name="Sakamoto S."/>
            <person name="Ohme-Takagi M."/>
            <person name="Yagi M."/>
            <person name="Zeng S.J."/>
            <person name="Shen C.Y."/>
            <person name="Yeh C.M."/>
            <person name="Luo Y.B."/>
            <person name="Tsai W.C."/>
            <person name="Van de Peer Y."/>
            <person name="Liu Z.J."/>
        </authorList>
    </citation>
    <scope>NUCLEOTIDE SEQUENCE [LARGE SCALE GENOMIC DNA]</scope>
    <source>
        <tissue evidence="5">The whole plant</tissue>
    </source>
</reference>
<protein>
    <recommendedName>
        <fullName evidence="4">Dirigent protein</fullName>
    </recommendedName>
</protein>
<dbReference type="GO" id="GO:0009699">
    <property type="term" value="P:phenylpropanoid biosynthetic process"/>
    <property type="evidence" value="ECO:0007669"/>
    <property type="project" value="UniProtKB-ARBA"/>
</dbReference>
<keyword evidence="4" id="KW-0732">Signal</keyword>
<dbReference type="GO" id="GO:0048046">
    <property type="term" value="C:apoplast"/>
    <property type="evidence" value="ECO:0007669"/>
    <property type="project" value="UniProtKB-SubCell"/>
</dbReference>
<reference evidence="5 6" key="1">
    <citation type="journal article" date="2016" name="Sci. Rep.">
        <title>The Dendrobium catenatum Lindl. genome sequence provides insights into polysaccharide synthase, floral development and adaptive evolution.</title>
        <authorList>
            <person name="Zhang G.Q."/>
            <person name="Xu Q."/>
            <person name="Bian C."/>
            <person name="Tsai W.C."/>
            <person name="Yeh C.M."/>
            <person name="Liu K.W."/>
            <person name="Yoshida K."/>
            <person name="Zhang L.S."/>
            <person name="Chang S.B."/>
            <person name="Chen F."/>
            <person name="Shi Y."/>
            <person name="Su Y.Y."/>
            <person name="Zhang Y.Q."/>
            <person name="Chen L.J."/>
            <person name="Yin Y."/>
            <person name="Lin M."/>
            <person name="Huang H."/>
            <person name="Deng H."/>
            <person name="Wang Z.W."/>
            <person name="Zhu S.L."/>
            <person name="Zhao X."/>
            <person name="Deng C."/>
            <person name="Niu S.C."/>
            <person name="Huang J."/>
            <person name="Wang M."/>
            <person name="Liu G.H."/>
            <person name="Yang H.J."/>
            <person name="Xiao X.J."/>
            <person name="Hsiao Y.Y."/>
            <person name="Wu W.L."/>
            <person name="Chen Y.Y."/>
            <person name="Mitsuda N."/>
            <person name="Ohme-Takagi M."/>
            <person name="Luo Y.B."/>
            <person name="Van de Peer Y."/>
            <person name="Liu Z.J."/>
        </authorList>
    </citation>
    <scope>NUCLEOTIDE SEQUENCE [LARGE SCALE GENOMIC DNA]</scope>
    <source>
        <tissue evidence="5">The whole plant</tissue>
    </source>
</reference>
<dbReference type="AlphaFoldDB" id="A0A2I0VH40"/>